<dbReference type="PANTHER" id="PTHR45569">
    <property type="entry name" value="SENSOR PROTEIN KDPD"/>
    <property type="match status" value="1"/>
</dbReference>
<dbReference type="FunFam" id="3.40.50.300:FF:000483">
    <property type="entry name" value="Sensor histidine kinase KdpD"/>
    <property type="match status" value="1"/>
</dbReference>
<dbReference type="Proteomes" id="UP000002384">
    <property type="component" value="Chromosome"/>
</dbReference>
<dbReference type="KEGG" id="cyc:PCC7424_4719"/>
<evidence type="ECO:0000313" key="7">
    <source>
        <dbReference type="Proteomes" id="UP000002384"/>
    </source>
</evidence>
<dbReference type="SUPFAM" id="SSF52402">
    <property type="entry name" value="Adenine nucleotide alpha hydrolases-like"/>
    <property type="match status" value="1"/>
</dbReference>
<evidence type="ECO:0000259" key="5">
    <source>
        <dbReference type="Pfam" id="PF02702"/>
    </source>
</evidence>
<dbReference type="STRING" id="65393.PCC7424_4719"/>
<feature type="domain" description="Signal transduction histidine kinase osmosensitive K+ channel sensor N-terminal" evidence="5">
    <location>
        <begin position="14"/>
        <end position="222"/>
    </location>
</feature>
<name>B7KBV1_GLOC7</name>
<dbReference type="Gene3D" id="3.40.50.300">
    <property type="entry name" value="P-loop containing nucleotide triphosphate hydrolases"/>
    <property type="match status" value="1"/>
</dbReference>
<protein>
    <submittedName>
        <fullName evidence="6">Osmosensitive K channel His kinase sensor</fullName>
    </submittedName>
</protein>
<dbReference type="Pfam" id="PF00582">
    <property type="entry name" value="Usp"/>
    <property type="match status" value="1"/>
</dbReference>
<evidence type="ECO:0000313" key="6">
    <source>
        <dbReference type="EMBL" id="ACK73079.1"/>
    </source>
</evidence>
<evidence type="ECO:0000256" key="2">
    <source>
        <dbReference type="ARBA" id="ARBA00022777"/>
    </source>
</evidence>
<evidence type="ECO:0000256" key="3">
    <source>
        <dbReference type="ARBA" id="ARBA00023012"/>
    </source>
</evidence>
<evidence type="ECO:0000256" key="1">
    <source>
        <dbReference type="ARBA" id="ARBA00022679"/>
    </source>
</evidence>
<keyword evidence="2 6" id="KW-0418">Kinase</keyword>
<keyword evidence="1" id="KW-0808">Transferase</keyword>
<dbReference type="InterPro" id="IPR006016">
    <property type="entry name" value="UspA"/>
</dbReference>
<keyword evidence="3" id="KW-0902">Two-component regulatory system</keyword>
<feature type="domain" description="UspA" evidence="4">
    <location>
        <begin position="239"/>
        <end position="351"/>
    </location>
</feature>
<dbReference type="EMBL" id="CP001291">
    <property type="protein sequence ID" value="ACK73079.1"/>
    <property type="molecule type" value="Genomic_DNA"/>
</dbReference>
<dbReference type="RefSeq" id="WP_015956662.1">
    <property type="nucleotide sequence ID" value="NC_011729.1"/>
</dbReference>
<keyword evidence="7" id="KW-1185">Reference proteome</keyword>
<gene>
    <name evidence="6" type="ordered locus">PCC7424_4719</name>
</gene>
<dbReference type="eggNOG" id="COG2205">
    <property type="taxonomic scope" value="Bacteria"/>
</dbReference>
<evidence type="ECO:0000259" key="4">
    <source>
        <dbReference type="Pfam" id="PF00582"/>
    </source>
</evidence>
<dbReference type="AlphaFoldDB" id="B7KBV1"/>
<dbReference type="GO" id="GO:0005886">
    <property type="term" value="C:plasma membrane"/>
    <property type="evidence" value="ECO:0007669"/>
    <property type="project" value="TreeGrafter"/>
</dbReference>
<dbReference type="GO" id="GO:0000155">
    <property type="term" value="F:phosphorelay sensor kinase activity"/>
    <property type="evidence" value="ECO:0007669"/>
    <property type="project" value="InterPro"/>
</dbReference>
<sequence>MNSTPYESLNKSESGKHRIYIGMAPGVGKTYRMLQEANSLREEGIDVVIGLLETHGREETAEQVERLEQVPLKEITYQGKPLKEMDVEAIITRQPQIVLVDELAHTNIPGSLREKRYQDVEFLLNLGINVFSTVNIQHFESLNDVVAKITGVLVRERIPDRLLDEADEVIVVDATPEILQERLIEGKIYKPEKIEQSLRNFFQRRNLVALRELALREVANNIEEIEELEGEGNYCCVQERVLVCLSTYSQSSRLLRRGARLANQMKARLYALFVEDPERFLSKDEIFYLEWCQQLCQDFGGEFLRVTHPDVAKAIAEVAEQHHITQVVIGQSLKSRWNLLLKGSIVQRLMRYLKEVDLHIIATTFVTIFYVHKFLLF</sequence>
<dbReference type="GO" id="GO:0005737">
    <property type="term" value="C:cytoplasm"/>
    <property type="evidence" value="ECO:0007669"/>
    <property type="project" value="UniProtKB-ARBA"/>
</dbReference>
<dbReference type="Gene3D" id="3.40.50.620">
    <property type="entry name" value="HUPs"/>
    <property type="match status" value="1"/>
</dbReference>
<reference evidence="7" key="1">
    <citation type="journal article" date="2011" name="MBio">
        <title>Novel metabolic attributes of the genus Cyanothece, comprising a group of unicellular nitrogen-fixing Cyanobacteria.</title>
        <authorList>
            <person name="Bandyopadhyay A."/>
            <person name="Elvitigala T."/>
            <person name="Welsh E."/>
            <person name="Stockel J."/>
            <person name="Liberton M."/>
            <person name="Min H."/>
            <person name="Sherman L.A."/>
            <person name="Pakrasi H.B."/>
        </authorList>
    </citation>
    <scope>NUCLEOTIDE SEQUENCE [LARGE SCALE GENOMIC DNA]</scope>
    <source>
        <strain evidence="7">PCC 7424</strain>
    </source>
</reference>
<dbReference type="PANTHER" id="PTHR45569:SF1">
    <property type="entry name" value="SENSOR PROTEIN KDPD"/>
    <property type="match status" value="1"/>
</dbReference>
<dbReference type="InterPro" id="IPR003852">
    <property type="entry name" value="Sig_transdc_His_kinase_KdpD_N"/>
</dbReference>
<dbReference type="InterPro" id="IPR027417">
    <property type="entry name" value="P-loop_NTPase"/>
</dbReference>
<dbReference type="InterPro" id="IPR052023">
    <property type="entry name" value="Histidine_kinase_KdpD"/>
</dbReference>
<proteinExistence type="predicted"/>
<dbReference type="HOGENOM" id="CLU_000445_113_4_3"/>
<dbReference type="Pfam" id="PF02702">
    <property type="entry name" value="KdpD"/>
    <property type="match status" value="1"/>
</dbReference>
<organism evidence="6 7">
    <name type="scientific">Gloeothece citriformis (strain PCC 7424)</name>
    <name type="common">Cyanothece sp. (strain PCC 7424)</name>
    <dbReference type="NCBI Taxonomy" id="65393"/>
    <lineage>
        <taxon>Bacteria</taxon>
        <taxon>Bacillati</taxon>
        <taxon>Cyanobacteriota</taxon>
        <taxon>Cyanophyceae</taxon>
        <taxon>Oscillatoriophycideae</taxon>
        <taxon>Chroococcales</taxon>
        <taxon>Aphanothecaceae</taxon>
        <taxon>Gloeothece</taxon>
        <taxon>Gloeothece citriformis</taxon>
    </lineage>
</organism>
<dbReference type="CDD" id="cd01987">
    <property type="entry name" value="USP_KdpD-like"/>
    <property type="match status" value="1"/>
</dbReference>
<accession>B7KBV1</accession>
<dbReference type="OrthoDB" id="9806130at2"/>
<dbReference type="InterPro" id="IPR014729">
    <property type="entry name" value="Rossmann-like_a/b/a_fold"/>
</dbReference>